<dbReference type="InterPro" id="IPR009057">
    <property type="entry name" value="Homeodomain-like_sf"/>
</dbReference>
<dbReference type="AlphaFoldDB" id="A0A8I0TNU2"/>
<evidence type="ECO:0000256" key="4">
    <source>
        <dbReference type="PROSITE-ProRule" id="PRU00335"/>
    </source>
</evidence>
<dbReference type="PANTHER" id="PTHR30055:SF234">
    <property type="entry name" value="HTH-TYPE TRANSCRIPTIONAL REGULATOR BETI"/>
    <property type="match status" value="1"/>
</dbReference>
<keyword evidence="2 4" id="KW-0238">DNA-binding</keyword>
<dbReference type="Gene3D" id="1.10.357.10">
    <property type="entry name" value="Tetracycline Repressor, domain 2"/>
    <property type="match status" value="1"/>
</dbReference>
<comment type="caution">
    <text evidence="6">The sequence shown here is derived from an EMBL/GenBank/DDBJ whole genome shotgun (WGS) entry which is preliminary data.</text>
</comment>
<dbReference type="PANTHER" id="PTHR30055">
    <property type="entry name" value="HTH-TYPE TRANSCRIPTIONAL REGULATOR RUTR"/>
    <property type="match status" value="1"/>
</dbReference>
<evidence type="ECO:0000259" key="5">
    <source>
        <dbReference type="PROSITE" id="PS50977"/>
    </source>
</evidence>
<keyword evidence="1" id="KW-0805">Transcription regulation</keyword>
<dbReference type="Proteomes" id="UP000629287">
    <property type="component" value="Unassembled WGS sequence"/>
</dbReference>
<dbReference type="EMBL" id="JADBGF010000001">
    <property type="protein sequence ID" value="MBE1594141.1"/>
    <property type="molecule type" value="Genomic_DNA"/>
</dbReference>
<evidence type="ECO:0000313" key="6">
    <source>
        <dbReference type="EMBL" id="MBE1594141.1"/>
    </source>
</evidence>
<evidence type="ECO:0000256" key="1">
    <source>
        <dbReference type="ARBA" id="ARBA00023015"/>
    </source>
</evidence>
<feature type="DNA-binding region" description="H-T-H motif" evidence="4">
    <location>
        <begin position="60"/>
        <end position="79"/>
    </location>
</feature>
<dbReference type="Pfam" id="PF00440">
    <property type="entry name" value="TetR_N"/>
    <property type="match status" value="1"/>
</dbReference>
<gene>
    <name evidence="6" type="ORF">H4687_000270</name>
</gene>
<dbReference type="SUPFAM" id="SSF46689">
    <property type="entry name" value="Homeodomain-like"/>
    <property type="match status" value="1"/>
</dbReference>
<dbReference type="InterPro" id="IPR050109">
    <property type="entry name" value="HTH-type_TetR-like_transc_reg"/>
</dbReference>
<evidence type="ECO:0000256" key="2">
    <source>
        <dbReference type="ARBA" id="ARBA00023125"/>
    </source>
</evidence>
<evidence type="ECO:0000256" key="3">
    <source>
        <dbReference type="ARBA" id="ARBA00023163"/>
    </source>
</evidence>
<evidence type="ECO:0000313" key="7">
    <source>
        <dbReference type="Proteomes" id="UP000629287"/>
    </source>
</evidence>
<dbReference type="RefSeq" id="WP_020276842.1">
    <property type="nucleotide sequence ID" value="NZ_JADBGF010000001.1"/>
</dbReference>
<name>A0A8I0TNU2_9ACTN</name>
<dbReference type="PRINTS" id="PR00455">
    <property type="entry name" value="HTHTETR"/>
</dbReference>
<dbReference type="GO" id="GO:0000976">
    <property type="term" value="F:transcription cis-regulatory region binding"/>
    <property type="evidence" value="ECO:0007669"/>
    <property type="project" value="TreeGrafter"/>
</dbReference>
<dbReference type="PROSITE" id="PS50977">
    <property type="entry name" value="HTH_TETR_2"/>
    <property type="match status" value="1"/>
</dbReference>
<reference evidence="6 7" key="1">
    <citation type="submission" date="2020-10" db="EMBL/GenBank/DDBJ databases">
        <title>Sequencing the genomes of 1000 actinobacteria strains.</title>
        <authorList>
            <person name="Klenk H.-P."/>
        </authorList>
    </citation>
    <scope>NUCLEOTIDE SEQUENCE [LARGE SCALE GENOMIC DNA]</scope>
    <source>
        <strain evidence="6 7">DSM 41803</strain>
    </source>
</reference>
<dbReference type="InterPro" id="IPR001647">
    <property type="entry name" value="HTH_TetR"/>
</dbReference>
<protein>
    <submittedName>
        <fullName evidence="6">AcrR family transcriptional regulator</fullName>
    </submittedName>
</protein>
<keyword evidence="3" id="KW-0804">Transcription</keyword>
<organism evidence="6 7">
    <name type="scientific">Streptomyces stelliscabiei</name>
    <dbReference type="NCBI Taxonomy" id="146820"/>
    <lineage>
        <taxon>Bacteria</taxon>
        <taxon>Bacillati</taxon>
        <taxon>Actinomycetota</taxon>
        <taxon>Actinomycetes</taxon>
        <taxon>Kitasatosporales</taxon>
        <taxon>Streptomycetaceae</taxon>
        <taxon>Streptomyces</taxon>
    </lineage>
</organism>
<proteinExistence type="predicted"/>
<feature type="domain" description="HTH tetR-type" evidence="5">
    <location>
        <begin position="37"/>
        <end position="97"/>
    </location>
</feature>
<dbReference type="GO" id="GO:0003700">
    <property type="term" value="F:DNA-binding transcription factor activity"/>
    <property type="evidence" value="ECO:0007669"/>
    <property type="project" value="TreeGrafter"/>
</dbReference>
<keyword evidence="7" id="KW-1185">Reference proteome</keyword>
<dbReference type="GeneID" id="86824953"/>
<sequence length="233" mass="25733">MRDESWATGASAALLAAVQGVAAVTEERRGTTLRDTRSIARRLGTSAVALFAQRGFDDVKVSEIAAHAGVTSRTFFRYFPSKETVILDIWDQTNARLMELIETVGQPEAEVLPTLTEAVVAWCREYGDLFRALAPMTEQSETLMAAVNLRTVVWEDHLADALRVRYPELDEMDAKVWSSTTMALLRLFQRNAVAHGLSYAEAAQDVFDRLAALTSRSSSHRITAGSRRPSDIA</sequence>
<accession>A0A8I0TNU2</accession>